<keyword evidence="5" id="KW-1185">Reference proteome</keyword>
<dbReference type="Pfam" id="PF01168">
    <property type="entry name" value="Ala_racemase_N"/>
    <property type="match status" value="1"/>
</dbReference>
<gene>
    <name evidence="4" type="ORF">NZD89_09040</name>
</gene>
<protein>
    <submittedName>
        <fullName evidence="4">Alanine racemase</fullName>
        <ecNumber evidence="4">5.1.1.1</ecNumber>
    </submittedName>
</protein>
<organism evidence="4 5">
    <name type="scientific">Alicyclobacillus fastidiosus</name>
    <dbReference type="NCBI Taxonomy" id="392011"/>
    <lineage>
        <taxon>Bacteria</taxon>
        <taxon>Bacillati</taxon>
        <taxon>Bacillota</taxon>
        <taxon>Bacilli</taxon>
        <taxon>Bacillales</taxon>
        <taxon>Alicyclobacillaceae</taxon>
        <taxon>Alicyclobacillus</taxon>
    </lineage>
</organism>
<evidence type="ECO:0000313" key="4">
    <source>
        <dbReference type="EMBL" id="WAH43506.1"/>
    </source>
</evidence>
<dbReference type="Proteomes" id="UP001164761">
    <property type="component" value="Chromosome"/>
</dbReference>
<reference evidence="4" key="1">
    <citation type="submission" date="2022-08" db="EMBL/GenBank/DDBJ databases">
        <title>Alicyclobacillus fastidiosus DSM 17978, complete genome.</title>
        <authorList>
            <person name="Wang Q."/>
            <person name="Cai R."/>
            <person name="Wang Z."/>
        </authorList>
    </citation>
    <scope>NUCLEOTIDE SEQUENCE</scope>
    <source>
        <strain evidence="4">DSM 17978</strain>
    </source>
</reference>
<dbReference type="Pfam" id="PF14031">
    <property type="entry name" value="D-ser_dehydrat"/>
    <property type="match status" value="1"/>
</dbReference>
<dbReference type="InterPro" id="IPR051466">
    <property type="entry name" value="D-amino_acid_metab_enzyme"/>
</dbReference>
<dbReference type="SUPFAM" id="SSF51419">
    <property type="entry name" value="PLP-binding barrel"/>
    <property type="match status" value="1"/>
</dbReference>
<dbReference type="InterPro" id="IPR042208">
    <property type="entry name" value="D-ser_dehydrat-like_sf"/>
</dbReference>
<dbReference type="InterPro" id="IPR001608">
    <property type="entry name" value="Ala_racemase_N"/>
</dbReference>
<dbReference type="SMART" id="SM01119">
    <property type="entry name" value="D-ser_dehydrat"/>
    <property type="match status" value="1"/>
</dbReference>
<dbReference type="InterPro" id="IPR026956">
    <property type="entry name" value="D-ser_dehydrat-like_dom"/>
</dbReference>
<dbReference type="PANTHER" id="PTHR28004:SF2">
    <property type="entry name" value="D-SERINE DEHYDRATASE"/>
    <property type="match status" value="1"/>
</dbReference>
<dbReference type="EC" id="5.1.1.1" evidence="4"/>
<evidence type="ECO:0000256" key="2">
    <source>
        <dbReference type="ARBA" id="ARBA00023239"/>
    </source>
</evidence>
<feature type="domain" description="D-serine dehydratase-like" evidence="3">
    <location>
        <begin position="253"/>
        <end position="350"/>
    </location>
</feature>
<keyword evidence="2" id="KW-0456">Lyase</keyword>
<accession>A0ABY6ZMT8</accession>
<evidence type="ECO:0000259" key="3">
    <source>
        <dbReference type="SMART" id="SM01119"/>
    </source>
</evidence>
<dbReference type="Gene3D" id="3.20.20.10">
    <property type="entry name" value="Alanine racemase"/>
    <property type="match status" value="1"/>
</dbReference>
<dbReference type="Gene3D" id="2.40.37.20">
    <property type="entry name" value="D-serine dehydratase-like domain"/>
    <property type="match status" value="1"/>
</dbReference>
<evidence type="ECO:0000256" key="1">
    <source>
        <dbReference type="ARBA" id="ARBA00005323"/>
    </source>
</evidence>
<keyword evidence="4" id="KW-0413">Isomerase</keyword>
<dbReference type="PANTHER" id="PTHR28004">
    <property type="entry name" value="ZGC:162816-RELATED"/>
    <property type="match status" value="1"/>
</dbReference>
<comment type="similarity">
    <text evidence="1">Belongs to the DSD1 family.</text>
</comment>
<evidence type="ECO:0000313" key="5">
    <source>
        <dbReference type="Proteomes" id="UP001164761"/>
    </source>
</evidence>
<dbReference type="GO" id="GO:0008784">
    <property type="term" value="F:alanine racemase activity"/>
    <property type="evidence" value="ECO:0007669"/>
    <property type="project" value="UniProtKB-EC"/>
</dbReference>
<dbReference type="InterPro" id="IPR029066">
    <property type="entry name" value="PLP-binding_barrel"/>
</dbReference>
<sequence>MEALLLETPCLVIDSDKMIKNIRRMADVASRNNVRLRPHVKTHKVPRIAQLQLANGAVGITVAKVSEAEVMYAEGIRDIFIAYPLVVESKITRALNLAKHMDLTLAVDSLIGARQLSEVAKRHNQTLNVRLEVDTGLHRTGVKYDEALELAIAVSQLDRLNLTGIYTYRGALLGESPTLDTRAAGFEEGRLMSDLARRMRLAGIDIADVSVGSTPTGAYAAEIDGVTEIRPGTYVFGDRMQVALGSLCLDDCAAYIVTTVVSRPSDDLVIIDGGSKTFATDVQPGVSPLNLKGFGEVLSHGEAVFERMTEEHGMIRVPRDCSISIGDQISIIPNHICSTVNLHNSALLKKNGEFERLEIAARGKLE</sequence>
<name>A0ABY6ZMT8_9BACL</name>
<dbReference type="EMBL" id="CP104067">
    <property type="protein sequence ID" value="WAH43506.1"/>
    <property type="molecule type" value="Genomic_DNA"/>
</dbReference>
<dbReference type="RefSeq" id="WP_268007388.1">
    <property type="nucleotide sequence ID" value="NZ_BSUT01000001.1"/>
</dbReference>
<proteinExistence type="inferred from homology"/>